<name>A0A3G8JS13_9ACTN</name>
<organism evidence="1 2">
    <name type="scientific">Gordonia insulae</name>
    <dbReference type="NCBI Taxonomy" id="2420509"/>
    <lineage>
        <taxon>Bacteria</taxon>
        <taxon>Bacillati</taxon>
        <taxon>Actinomycetota</taxon>
        <taxon>Actinomycetes</taxon>
        <taxon>Mycobacteriales</taxon>
        <taxon>Gordoniaceae</taxon>
        <taxon>Gordonia</taxon>
    </lineage>
</organism>
<evidence type="ECO:0000313" key="1">
    <source>
        <dbReference type="EMBL" id="AZG47329.1"/>
    </source>
</evidence>
<proteinExistence type="predicted"/>
<dbReference type="KEGG" id="gom:D7316_03937"/>
<dbReference type="RefSeq" id="WP_124709711.1">
    <property type="nucleotide sequence ID" value="NZ_CP033972.1"/>
</dbReference>
<dbReference type="Gene3D" id="3.40.50.1820">
    <property type="entry name" value="alpha/beta hydrolase"/>
    <property type="match status" value="1"/>
</dbReference>
<gene>
    <name evidence="1" type="ORF">D7316_03937</name>
</gene>
<protein>
    <submittedName>
        <fullName evidence="1">Uncharacterized protein</fullName>
    </submittedName>
</protein>
<dbReference type="EMBL" id="CP033972">
    <property type="protein sequence ID" value="AZG47329.1"/>
    <property type="molecule type" value="Genomic_DNA"/>
</dbReference>
<dbReference type="InterPro" id="IPR029058">
    <property type="entry name" value="AB_hydrolase_fold"/>
</dbReference>
<dbReference type="OrthoDB" id="3838038at2"/>
<evidence type="ECO:0000313" key="2">
    <source>
        <dbReference type="Proteomes" id="UP000271469"/>
    </source>
</evidence>
<reference evidence="1 2" key="1">
    <citation type="submission" date="2018-11" db="EMBL/GenBank/DDBJ databases">
        <title>Gordonia insulae sp. nov., isolated from an island soil.</title>
        <authorList>
            <person name="Kim Y.S."/>
            <person name="Kim S.B."/>
        </authorList>
    </citation>
    <scope>NUCLEOTIDE SEQUENCE [LARGE SCALE GENOMIC DNA]</scope>
    <source>
        <strain evidence="1 2">MMS17-SY073</strain>
    </source>
</reference>
<accession>A0A3G8JS13</accession>
<dbReference type="SUPFAM" id="SSF53474">
    <property type="entry name" value="alpha/beta-Hydrolases"/>
    <property type="match status" value="1"/>
</dbReference>
<dbReference type="Proteomes" id="UP000271469">
    <property type="component" value="Chromosome"/>
</dbReference>
<dbReference type="AlphaFoldDB" id="A0A3G8JS13"/>
<sequence>MIAPKLWWDDGALAAVAAGEQTHVFAAGDHVADAIRLAVAHPEVVLSLVLAEPVPVPDDVVPLLAQVVVPTLVLASAPSSDADLTAAQKLAGEIDNGVFVVIDGAPRPVHTERRESFAEWSASFVAIAEGLAARDGRLLTPPTPLIEGALR</sequence>
<keyword evidence="2" id="KW-1185">Reference proteome</keyword>